<reference evidence="2 3" key="2">
    <citation type="journal article" date="2013" name="Proc. Natl. Acad. Sci. U.S.A.">
        <title>Twelve previously unknown phage genera are ubiquitous in global oceans.</title>
        <authorList>
            <person name="Holmfeldt K."/>
            <person name="Solonenko N."/>
            <person name="Shah M."/>
            <person name="Corrier K."/>
            <person name="Riemann L."/>
            <person name="Verberkmoes N.C."/>
            <person name="Sullivan M.B."/>
        </authorList>
    </citation>
    <scope>NUCLEOTIDE SEQUENCE [LARGE SCALE GENOMIC DNA]</scope>
    <source>
        <strain evidence="2">PhiST</strain>
    </source>
</reference>
<protein>
    <submittedName>
        <fullName evidence="1">Uncharacterized protein</fullName>
    </submittedName>
</protein>
<proteinExistence type="predicted"/>
<organism evidence="1 4">
    <name type="scientific">Cellulophaga phage phiST</name>
    <dbReference type="NCBI Taxonomy" id="756282"/>
    <lineage>
        <taxon>Viruses</taxon>
        <taxon>Duplodnaviria</taxon>
        <taxon>Heunggongvirae</taxon>
        <taxon>Uroviricota</taxon>
        <taxon>Caudoviricetes</taxon>
        <taxon>Cbastvirus</taxon>
        <taxon>Cbastvirus ST</taxon>
    </lineage>
</organism>
<name>M4SLC3_9CAUD</name>
<gene>
    <name evidence="1" type="ORF">CGPG_00090</name>
    <name evidence="2" type="ORF">PhiST_gp016</name>
</gene>
<dbReference type="RefSeq" id="YP_007673471.1">
    <property type="nucleotide sequence ID" value="NC_020842.1"/>
</dbReference>
<dbReference type="Proteomes" id="UP000014729">
    <property type="component" value="Segment"/>
</dbReference>
<evidence type="ECO:0000313" key="4">
    <source>
        <dbReference type="Proteomes" id="UP000203074"/>
    </source>
</evidence>
<reference evidence="3" key="3">
    <citation type="submission" date="2013-03" db="EMBL/GenBank/DDBJ databases">
        <title>The Cellulophaga phages: a novel, diverse, and globally ubiquitous model system.</title>
        <authorList>
            <person name="Holmfeldt K."/>
            <person name="Solonenko N."/>
            <person name="Shah M."/>
            <person name="Corrier K."/>
            <person name="Riemann L."/>
            <person name="VerBerkmoes N.C."/>
            <person name="Sullivan M.B."/>
        </authorList>
    </citation>
    <scope>NUCLEOTIDE SEQUENCE [LARGE SCALE GENOMIC DNA]</scope>
</reference>
<evidence type="ECO:0000313" key="3">
    <source>
        <dbReference type="Proteomes" id="UP000014729"/>
    </source>
</evidence>
<dbReference type="EMBL" id="HQ634192">
    <property type="protein sequence ID" value="AGH56788.1"/>
    <property type="molecule type" value="Genomic_DNA"/>
</dbReference>
<evidence type="ECO:0000313" key="1">
    <source>
        <dbReference type="EMBL" id="AGH56788.1"/>
    </source>
</evidence>
<reference evidence="1 4" key="1">
    <citation type="submission" date="2010-11" db="EMBL/GenBank/DDBJ databases">
        <title>The Genome Sequence of Cellulophaga phage phiST.</title>
        <authorList>
            <consortium name="The Broad Institute Genome Sequencing Platform"/>
            <person name="Henn M.R."/>
            <person name="Reimann L."/>
            <person name="Holmfelt K."/>
            <person name="Levin J."/>
            <person name="Malboeuf C."/>
            <person name="Casali M."/>
            <person name="Russ C."/>
            <person name="Lennon N."/>
            <person name="Chapman S.B."/>
            <person name="Erlich R."/>
            <person name="Young S.K."/>
            <person name="Yandava C."/>
            <person name="Zeng Q."/>
            <person name="Alvarado L."/>
            <person name="Anderson S."/>
            <person name="Berlin A."/>
            <person name="Chen Z."/>
            <person name="Freedman E."/>
            <person name="Gellesch M."/>
            <person name="Goldberg J."/>
            <person name="Green L."/>
            <person name="Griggs A."/>
            <person name="Gujja S."/>
            <person name="Heilman E.R."/>
            <person name="Heiman D."/>
            <person name="Hollinger A."/>
            <person name="Howarth C."/>
            <person name="Larson L."/>
            <person name="Mehta T."/>
            <person name="Pearson M."/>
            <person name="Roberts A."/>
            <person name="Ryan E."/>
            <person name="Saif S."/>
            <person name="Shea T."/>
            <person name="Shenoy N."/>
            <person name="Sisk P."/>
            <person name="Stolte C."/>
            <person name="Sykes S."/>
            <person name="White J."/>
            <person name="Haas B."/>
            <person name="Nusbaum C."/>
            <person name="Birren B."/>
        </authorList>
    </citation>
    <scope>NUCLEOTIDE SEQUENCE [LARGE SCALE GENOMIC DNA]</scope>
    <source>
        <strain evidence="1">PhiST</strain>
        <strain evidence="4">phiST</strain>
    </source>
</reference>
<dbReference type="EMBL" id="KC821604">
    <property type="protein sequence ID" value="AGO47155.1"/>
    <property type="molecule type" value="Genomic_DNA"/>
</dbReference>
<dbReference type="Proteomes" id="UP000203074">
    <property type="component" value="Segment"/>
</dbReference>
<dbReference type="KEGG" id="vg:15009988"/>
<accession>M4SLC3</accession>
<evidence type="ECO:0000313" key="2">
    <source>
        <dbReference type="EMBL" id="AGO47155.1"/>
    </source>
</evidence>
<dbReference type="GeneID" id="15009988"/>
<keyword evidence="4" id="KW-1185">Reference proteome</keyword>
<sequence length="247" mass="28900">MKNYYIKLKHLSQIAQPNFVPRDLIKLVLGWKTTNVIKEFIFRKKIIKAFDMILAARQLKTDEIEMTDCQIKLPSMIDAITFKAMMELQSMMTSDDDSVGIENVIAKIIAIATFSANHEQDFDSSCIEFQHFEIDILDSDLEQMLGLYNWILKQLDQSNKDWSNRFLSVELVDEDYQKSGGSRMNQFNVITTLKNICSDFNVTFDQAWQMQYAITQTNSYSKATYNHIQDQMRQLKEAKMKTQRNLR</sequence>